<dbReference type="AlphaFoldDB" id="A0AAD8UEE3"/>
<organism evidence="2 3">
    <name type="scientific">Glomerella acutata</name>
    <name type="common">Colletotrichum acutatum</name>
    <dbReference type="NCBI Taxonomy" id="27357"/>
    <lineage>
        <taxon>Eukaryota</taxon>
        <taxon>Fungi</taxon>
        <taxon>Dikarya</taxon>
        <taxon>Ascomycota</taxon>
        <taxon>Pezizomycotina</taxon>
        <taxon>Sordariomycetes</taxon>
        <taxon>Hypocreomycetidae</taxon>
        <taxon>Glomerellales</taxon>
        <taxon>Glomerellaceae</taxon>
        <taxon>Colletotrichum</taxon>
        <taxon>Colletotrichum acutatum species complex</taxon>
    </lineage>
</organism>
<sequence>MPFLPSTPEPKTHSFSSSCTPTGTGEKEDMSRGAREDDGASVGWSISRSASTRHDTAGAISLLSRSLVLYTACCRPWIIRWSHVALKL</sequence>
<dbReference type="GeneID" id="85393114"/>
<dbReference type="EMBL" id="JAHMHS010000124">
    <property type="protein sequence ID" value="KAK1715066.1"/>
    <property type="molecule type" value="Genomic_DNA"/>
</dbReference>
<feature type="non-terminal residue" evidence="2">
    <location>
        <position position="88"/>
    </location>
</feature>
<feature type="region of interest" description="Disordered" evidence="1">
    <location>
        <begin position="1"/>
        <end position="43"/>
    </location>
</feature>
<reference evidence="2" key="1">
    <citation type="submission" date="2021-12" db="EMBL/GenBank/DDBJ databases">
        <title>Comparative genomics, transcriptomics and evolutionary studies reveal genomic signatures of adaptation to plant cell wall in hemibiotrophic fungi.</title>
        <authorList>
            <consortium name="DOE Joint Genome Institute"/>
            <person name="Baroncelli R."/>
            <person name="Diaz J.F."/>
            <person name="Benocci T."/>
            <person name="Peng M."/>
            <person name="Battaglia E."/>
            <person name="Haridas S."/>
            <person name="Andreopoulos W."/>
            <person name="Labutti K."/>
            <person name="Pangilinan J."/>
            <person name="Floch G.L."/>
            <person name="Makela M.R."/>
            <person name="Henrissat B."/>
            <person name="Grigoriev I.V."/>
            <person name="Crouch J.A."/>
            <person name="De Vries R.P."/>
            <person name="Sukno S.A."/>
            <person name="Thon M.R."/>
        </authorList>
    </citation>
    <scope>NUCLEOTIDE SEQUENCE</scope>
    <source>
        <strain evidence="2">CBS 112980</strain>
    </source>
</reference>
<evidence type="ECO:0000313" key="2">
    <source>
        <dbReference type="EMBL" id="KAK1715066.1"/>
    </source>
</evidence>
<comment type="caution">
    <text evidence="2">The sequence shown here is derived from an EMBL/GenBank/DDBJ whole genome shotgun (WGS) entry which is preliminary data.</text>
</comment>
<dbReference type="RefSeq" id="XP_060360209.1">
    <property type="nucleotide sequence ID" value="XM_060509215.1"/>
</dbReference>
<gene>
    <name evidence="2" type="ORF">BDZ83DRAFT_635903</name>
</gene>
<evidence type="ECO:0000313" key="3">
    <source>
        <dbReference type="Proteomes" id="UP001244207"/>
    </source>
</evidence>
<evidence type="ECO:0000256" key="1">
    <source>
        <dbReference type="SAM" id="MobiDB-lite"/>
    </source>
</evidence>
<protein>
    <submittedName>
        <fullName evidence="2">Uncharacterized protein</fullName>
    </submittedName>
</protein>
<accession>A0AAD8UEE3</accession>
<feature type="compositionally biased region" description="Polar residues" evidence="1">
    <location>
        <begin position="13"/>
        <end position="23"/>
    </location>
</feature>
<name>A0AAD8UEE3_GLOAC</name>
<dbReference type="Proteomes" id="UP001244207">
    <property type="component" value="Unassembled WGS sequence"/>
</dbReference>
<feature type="compositionally biased region" description="Basic and acidic residues" evidence="1">
    <location>
        <begin position="25"/>
        <end position="38"/>
    </location>
</feature>
<keyword evidence="3" id="KW-1185">Reference proteome</keyword>
<proteinExistence type="predicted"/>